<dbReference type="Proteomes" id="UP000027120">
    <property type="component" value="Unassembled WGS sequence"/>
</dbReference>
<dbReference type="Gene3D" id="3.30.559.10">
    <property type="entry name" value="Chloramphenicol acetyltransferase-like domain"/>
    <property type="match status" value="2"/>
</dbReference>
<evidence type="ECO:0000256" key="2">
    <source>
        <dbReference type="ARBA" id="ARBA00022679"/>
    </source>
</evidence>
<organism evidence="4 5">
    <name type="scientific">Citrus sinensis</name>
    <name type="common">Sweet orange</name>
    <name type="synonym">Citrus aurantium var. sinensis</name>
    <dbReference type="NCBI Taxonomy" id="2711"/>
    <lineage>
        <taxon>Eukaryota</taxon>
        <taxon>Viridiplantae</taxon>
        <taxon>Streptophyta</taxon>
        <taxon>Embryophyta</taxon>
        <taxon>Tracheophyta</taxon>
        <taxon>Spermatophyta</taxon>
        <taxon>Magnoliopsida</taxon>
        <taxon>eudicotyledons</taxon>
        <taxon>Gunneridae</taxon>
        <taxon>Pentapetalae</taxon>
        <taxon>rosids</taxon>
        <taxon>malvids</taxon>
        <taxon>Sapindales</taxon>
        <taxon>Rutaceae</taxon>
        <taxon>Aurantioideae</taxon>
        <taxon>Citrus</taxon>
    </lineage>
</organism>
<keyword evidence="3" id="KW-0012">Acyltransferase</keyword>
<dbReference type="PANTHER" id="PTHR31623:SF33">
    <property type="entry name" value="STEMMADENINE O-ACETYLTRANSFERASE-LIKE"/>
    <property type="match status" value="1"/>
</dbReference>
<evidence type="ECO:0000313" key="5">
    <source>
        <dbReference type="Proteomes" id="UP000027120"/>
    </source>
</evidence>
<gene>
    <name evidence="4" type="ORF">CISIN_1g036706mg</name>
</gene>
<dbReference type="PaxDb" id="2711-XP_006465504.1"/>
<protein>
    <submittedName>
        <fullName evidence="4">Uncharacterized protein</fullName>
    </submittedName>
</protein>
<dbReference type="AlphaFoldDB" id="A0A067ENY6"/>
<comment type="similarity">
    <text evidence="1">Belongs to the plant acyltransferase family.</text>
</comment>
<dbReference type="eggNOG" id="ENOG502QYCI">
    <property type="taxonomic scope" value="Eukaryota"/>
</dbReference>
<keyword evidence="2" id="KW-0808">Transferase</keyword>
<evidence type="ECO:0000313" key="4">
    <source>
        <dbReference type="EMBL" id="KDO52922.1"/>
    </source>
</evidence>
<dbReference type="InterPro" id="IPR023213">
    <property type="entry name" value="CAT-like_dom_sf"/>
</dbReference>
<keyword evidence="5" id="KW-1185">Reference proteome</keyword>
<dbReference type="Pfam" id="PF02458">
    <property type="entry name" value="Transferase"/>
    <property type="match status" value="1"/>
</dbReference>
<dbReference type="PANTHER" id="PTHR31623">
    <property type="entry name" value="F21J9.9"/>
    <property type="match status" value="1"/>
</dbReference>
<reference evidence="4 5" key="1">
    <citation type="submission" date="2014-04" db="EMBL/GenBank/DDBJ databases">
        <authorList>
            <consortium name="International Citrus Genome Consortium"/>
            <person name="Gmitter F."/>
            <person name="Chen C."/>
            <person name="Farmerie W."/>
            <person name="Harkins T."/>
            <person name="Desany B."/>
            <person name="Mohiuddin M."/>
            <person name="Kodira C."/>
            <person name="Borodovsky M."/>
            <person name="Lomsadze A."/>
            <person name="Burns P."/>
            <person name="Jenkins J."/>
            <person name="Prochnik S."/>
            <person name="Shu S."/>
            <person name="Chapman J."/>
            <person name="Pitluck S."/>
            <person name="Schmutz J."/>
            <person name="Rokhsar D."/>
        </authorList>
    </citation>
    <scope>NUCLEOTIDE SEQUENCE</scope>
</reference>
<dbReference type="SMR" id="A0A067ENY6"/>
<name>A0A067ENY6_CITSI</name>
<dbReference type="EMBL" id="KK785025">
    <property type="protein sequence ID" value="KDO52922.1"/>
    <property type="molecule type" value="Genomic_DNA"/>
</dbReference>
<accession>A0A067ENY6</accession>
<evidence type="ECO:0000256" key="1">
    <source>
        <dbReference type="ARBA" id="ARBA00009861"/>
    </source>
</evidence>
<sequence length="470" mass="52326">MDVEIISKEFIKPSSPTPLHLKTYKLSLLDQLHDHCYPPVSLYYPLKQDTELSISSTDIDQIVSKRLQLLKQSLSETLSSFYPLAGKMKDKLSVDCNDEGIYFAEARAKCTLNEFLNRPDLSLVIFKFHPVVGNEQRQSKEIAGAHVGKIQVTRFSCGGLVICACILHMVADGVTLGSFLMSWAARAGKNIGEDTSICPNYEISSLFPQNDHTYPREATAFSKSGKFVVRRFVFDAQAIANLKAKATTSSTSLQNPSRVEVVTALISKRIMAAFKAKSGSYKPTLLTRVLNLRPLVRPPLSENSFGNFVWNADALCKDHDDEVELDGLVWKLRESFTKVVKRLQGDGEGSLISLCEGIKDENKEVFADAKDRISFSSVCKFPFYDIDFGWGKPIWMNFTSFDGSIVQFANFVILSDTRSGDGIEAWLHLLEEDLALLELDRELLGFASLDPTPLGKCSSISHNVIPQSKL</sequence>
<proteinExistence type="inferred from homology"/>
<evidence type="ECO:0000256" key="3">
    <source>
        <dbReference type="ARBA" id="ARBA00023315"/>
    </source>
</evidence>
<dbReference type="GO" id="GO:0016746">
    <property type="term" value="F:acyltransferase activity"/>
    <property type="evidence" value="ECO:0007669"/>
    <property type="project" value="UniProtKB-KW"/>
</dbReference>
<dbReference type="STRING" id="2711.A0A067ENY6"/>